<evidence type="ECO:0000313" key="6">
    <source>
        <dbReference type="Proteomes" id="UP000005240"/>
    </source>
</evidence>
<dbReference type="EnsemblFungi" id="PTTG_07645-t43_1">
    <property type="protein sequence ID" value="PTTG_07645-t43_1-p1"/>
    <property type="gene ID" value="PTTG_07645"/>
</dbReference>
<name>A0A180GP57_PUCT1</name>
<evidence type="ECO:0000256" key="2">
    <source>
        <dbReference type="SAM" id="Phobius"/>
    </source>
</evidence>
<evidence type="ECO:0000313" key="5">
    <source>
        <dbReference type="EnsemblFungi" id="PTTG_07645-t43_1-p1"/>
    </source>
</evidence>
<proteinExistence type="predicted"/>
<feature type="transmembrane region" description="Helical" evidence="2">
    <location>
        <begin position="97"/>
        <end position="119"/>
    </location>
</feature>
<gene>
    <name evidence="4" type="ORF">PTTG_07645</name>
</gene>
<dbReference type="Proteomes" id="UP000005240">
    <property type="component" value="Unassembled WGS sequence"/>
</dbReference>
<reference evidence="4" key="1">
    <citation type="submission" date="2009-11" db="EMBL/GenBank/DDBJ databases">
        <authorList>
            <consortium name="The Broad Institute Genome Sequencing Platform"/>
            <person name="Ward D."/>
            <person name="Feldgarden M."/>
            <person name="Earl A."/>
            <person name="Young S.K."/>
            <person name="Zeng Q."/>
            <person name="Koehrsen M."/>
            <person name="Alvarado L."/>
            <person name="Berlin A."/>
            <person name="Bochicchio J."/>
            <person name="Borenstein D."/>
            <person name="Chapman S.B."/>
            <person name="Chen Z."/>
            <person name="Engels R."/>
            <person name="Freedman E."/>
            <person name="Gellesch M."/>
            <person name="Goldberg J."/>
            <person name="Griggs A."/>
            <person name="Gujja S."/>
            <person name="Heilman E."/>
            <person name="Heiman D."/>
            <person name="Hepburn T."/>
            <person name="Howarth C."/>
            <person name="Jen D."/>
            <person name="Larson L."/>
            <person name="Lewis B."/>
            <person name="Mehta T."/>
            <person name="Park D."/>
            <person name="Pearson M."/>
            <person name="Roberts A."/>
            <person name="Saif S."/>
            <person name="Shea T."/>
            <person name="Shenoy N."/>
            <person name="Sisk P."/>
            <person name="Stolte C."/>
            <person name="Sykes S."/>
            <person name="Thomson T."/>
            <person name="Walk T."/>
            <person name="White J."/>
            <person name="Yandava C."/>
            <person name="Izard J."/>
            <person name="Baranova O.V."/>
            <person name="Blanton J.M."/>
            <person name="Tanner A.C."/>
            <person name="Dewhirst F.E."/>
            <person name="Haas B."/>
            <person name="Nusbaum C."/>
            <person name="Birren B."/>
        </authorList>
    </citation>
    <scope>NUCLEOTIDE SEQUENCE [LARGE SCALE GENOMIC DNA]</scope>
    <source>
        <strain evidence="4">1-1 BBBD Race 1</strain>
    </source>
</reference>
<feature type="compositionally biased region" description="Basic and acidic residues" evidence="1">
    <location>
        <begin position="1"/>
        <end position="19"/>
    </location>
</feature>
<reference evidence="4" key="2">
    <citation type="submission" date="2016-05" db="EMBL/GenBank/DDBJ databases">
        <title>Comparative analysis highlights variable genome content of wheat rusts and divergence of the mating loci.</title>
        <authorList>
            <person name="Cuomo C.A."/>
            <person name="Bakkeren G."/>
            <person name="Szabo L."/>
            <person name="Khalil H."/>
            <person name="Joly D."/>
            <person name="Goldberg J."/>
            <person name="Young S."/>
            <person name="Zeng Q."/>
            <person name="Fellers J."/>
        </authorList>
    </citation>
    <scope>NUCLEOTIDE SEQUENCE [LARGE SCALE GENOMIC DNA]</scope>
    <source>
        <strain evidence="4">1-1 BBBD Race 1</strain>
    </source>
</reference>
<sequence length="323" mass="36445">MGKKHYTADNHDSNEDHISMRPPYSGRLSDDLSGQPMLMPHPSGPSARSMRWADPDYQCIGMVGLPFPSALASISLEPIWICHFLESELTLKMLRSLINALAPLYPFTASFFLLLLHGLSSGLGSEECLSNMGEVDWIQDSDGQVYQQAWSPMSNTWVGTPKGNQRLLFKTSSFCDSYLDPQELWRASDDNDTGPKDWNMADGSVRSGYIENMHDHYQPKSYKSNLQDATVEQVRKRKVYTDTSDLSGSLSNLPKELLQQYSAKISSNPPEKAKLLDLSSHGIQFTGTEQYIKGDGNCQYRALSYLCFQNQDYHSDIRRYVNN</sequence>
<dbReference type="InterPro" id="IPR003323">
    <property type="entry name" value="OTU_dom"/>
</dbReference>
<keyword evidence="2" id="KW-1133">Transmembrane helix</keyword>
<keyword evidence="2" id="KW-0472">Membrane</keyword>
<dbReference type="AlphaFoldDB" id="A0A180GP57"/>
<dbReference type="CDD" id="cd22744">
    <property type="entry name" value="OTU"/>
    <property type="match status" value="1"/>
</dbReference>
<dbReference type="OrthoDB" id="409956at2759"/>
<evidence type="ECO:0000259" key="3">
    <source>
        <dbReference type="PROSITE" id="PS50802"/>
    </source>
</evidence>
<evidence type="ECO:0000313" key="4">
    <source>
        <dbReference type="EMBL" id="OAV94314.1"/>
    </source>
</evidence>
<reference evidence="5 6" key="3">
    <citation type="journal article" date="2017" name="G3 (Bethesda)">
        <title>Comparative analysis highlights variable genome content of wheat rusts and divergence of the mating loci.</title>
        <authorList>
            <person name="Cuomo C.A."/>
            <person name="Bakkeren G."/>
            <person name="Khalil H.B."/>
            <person name="Panwar V."/>
            <person name="Joly D."/>
            <person name="Linning R."/>
            <person name="Sakthikumar S."/>
            <person name="Song X."/>
            <person name="Adiconis X."/>
            <person name="Fan L."/>
            <person name="Goldberg J.M."/>
            <person name="Levin J.Z."/>
            <person name="Young S."/>
            <person name="Zeng Q."/>
            <person name="Anikster Y."/>
            <person name="Bruce M."/>
            <person name="Wang M."/>
            <person name="Yin C."/>
            <person name="McCallum B."/>
            <person name="Szabo L.J."/>
            <person name="Hulbert S."/>
            <person name="Chen X."/>
            <person name="Fellers J.P."/>
        </authorList>
    </citation>
    <scope>NUCLEOTIDE SEQUENCE</scope>
    <source>
        <strain evidence="5">isolate 1-1 / race 1 (BBBD)</strain>
        <strain evidence="6">Isolate 1-1 / race 1 (BBBD)</strain>
    </source>
</reference>
<dbReference type="VEuPathDB" id="FungiDB:PTTG_07645"/>
<feature type="domain" description="OTU" evidence="3">
    <location>
        <begin position="287"/>
        <end position="323"/>
    </location>
</feature>
<dbReference type="STRING" id="630390.A0A180GP57"/>
<dbReference type="Gene3D" id="3.90.70.80">
    <property type="match status" value="1"/>
</dbReference>
<reference evidence="5" key="4">
    <citation type="submission" date="2025-05" db="UniProtKB">
        <authorList>
            <consortium name="EnsemblFungi"/>
        </authorList>
    </citation>
    <scope>IDENTIFICATION</scope>
    <source>
        <strain evidence="5">isolate 1-1 / race 1 (BBBD)</strain>
    </source>
</reference>
<keyword evidence="6" id="KW-1185">Reference proteome</keyword>
<organism evidence="4">
    <name type="scientific">Puccinia triticina (isolate 1-1 / race 1 (BBBD))</name>
    <name type="common">Brown leaf rust fungus</name>
    <dbReference type="NCBI Taxonomy" id="630390"/>
    <lineage>
        <taxon>Eukaryota</taxon>
        <taxon>Fungi</taxon>
        <taxon>Dikarya</taxon>
        <taxon>Basidiomycota</taxon>
        <taxon>Pucciniomycotina</taxon>
        <taxon>Pucciniomycetes</taxon>
        <taxon>Pucciniales</taxon>
        <taxon>Pucciniaceae</taxon>
        <taxon>Puccinia</taxon>
    </lineage>
</organism>
<protein>
    <submittedName>
        <fullName evidence="5">OTU domain-containing protein</fullName>
    </submittedName>
</protein>
<feature type="region of interest" description="Disordered" evidence="1">
    <location>
        <begin position="1"/>
        <end position="25"/>
    </location>
</feature>
<evidence type="ECO:0000256" key="1">
    <source>
        <dbReference type="SAM" id="MobiDB-lite"/>
    </source>
</evidence>
<dbReference type="PROSITE" id="PS50802">
    <property type="entry name" value="OTU"/>
    <property type="match status" value="1"/>
</dbReference>
<keyword evidence="2" id="KW-0812">Transmembrane</keyword>
<dbReference type="EMBL" id="ADAS02000040">
    <property type="protein sequence ID" value="OAV94314.1"/>
    <property type="molecule type" value="Genomic_DNA"/>
</dbReference>
<accession>A0A180GP57</accession>